<feature type="domain" description="FMN-binding" evidence="7">
    <location>
        <begin position="70"/>
        <end position="153"/>
    </location>
</feature>
<dbReference type="Pfam" id="PF12801">
    <property type="entry name" value="Fer4_5"/>
    <property type="match status" value="2"/>
</dbReference>
<organism evidence="8 9">
    <name type="scientific">Desulfitobacterium dehalogenans (strain ATCC 51507 / DSM 9161 / JW/IU-DC1)</name>
    <dbReference type="NCBI Taxonomy" id="756499"/>
    <lineage>
        <taxon>Bacteria</taxon>
        <taxon>Bacillati</taxon>
        <taxon>Bacillota</taxon>
        <taxon>Clostridia</taxon>
        <taxon>Eubacteriales</taxon>
        <taxon>Desulfitobacteriaceae</taxon>
        <taxon>Desulfitobacterium</taxon>
    </lineage>
</organism>
<keyword evidence="9" id="KW-1185">Reference proteome</keyword>
<proteinExistence type="predicted"/>
<dbReference type="PANTHER" id="PTHR36118">
    <property type="entry name" value="ION-TRANSLOCATING OXIDOREDUCTASE COMPLEX SUBUNIT G"/>
    <property type="match status" value="1"/>
</dbReference>
<dbReference type="InterPro" id="IPR007329">
    <property type="entry name" value="FMN-bd"/>
</dbReference>
<dbReference type="RefSeq" id="WP_014792041.1">
    <property type="nucleotide sequence ID" value="NC_018017.1"/>
</dbReference>
<evidence type="ECO:0000256" key="3">
    <source>
        <dbReference type="ARBA" id="ARBA00022630"/>
    </source>
</evidence>
<dbReference type="OrthoDB" id="9806398at2"/>
<dbReference type="EMBL" id="CP003348">
    <property type="protein sequence ID" value="AFL98540.1"/>
    <property type="molecule type" value="Genomic_DNA"/>
</dbReference>
<dbReference type="InterPro" id="IPR017896">
    <property type="entry name" value="4Fe4S_Fe-S-bd"/>
</dbReference>
<evidence type="ECO:0000256" key="6">
    <source>
        <dbReference type="SAM" id="Phobius"/>
    </source>
</evidence>
<evidence type="ECO:0000256" key="5">
    <source>
        <dbReference type="ARBA" id="ARBA00022982"/>
    </source>
</evidence>
<feature type="transmembrane region" description="Helical" evidence="6">
    <location>
        <begin position="170"/>
        <end position="187"/>
    </location>
</feature>
<gene>
    <name evidence="8" type="ordered locus">Desde_0045</name>
</gene>
<dbReference type="eggNOG" id="COG0348">
    <property type="taxonomic scope" value="Bacteria"/>
</dbReference>
<evidence type="ECO:0000256" key="2">
    <source>
        <dbReference type="ARBA" id="ARBA00022553"/>
    </source>
</evidence>
<dbReference type="GO" id="GO:0022900">
    <property type="term" value="P:electron transport chain"/>
    <property type="evidence" value="ECO:0007669"/>
    <property type="project" value="InterPro"/>
</dbReference>
<feature type="transmembrane region" description="Helical" evidence="6">
    <location>
        <begin position="329"/>
        <end position="350"/>
    </location>
</feature>
<dbReference type="PANTHER" id="PTHR36118:SF1">
    <property type="entry name" value="ION-TRANSLOCATING OXIDOREDUCTASE COMPLEX SUBUNIT G"/>
    <property type="match status" value="1"/>
</dbReference>
<reference evidence="8 9" key="2">
    <citation type="journal article" date="2015" name="J. Bacteriol.">
        <title>Genomic, proteomic, and biochemical analysis of the organohalide respiratory pathway in Desulfitobacterium dehalogenans.</title>
        <authorList>
            <person name="Kruse T."/>
            <person name="van de Pas B.A."/>
            <person name="Atteia A."/>
            <person name="Krab K."/>
            <person name="Hagen W.R."/>
            <person name="Goodwin L."/>
            <person name="Chain P."/>
            <person name="Boeren S."/>
            <person name="Maphosa F."/>
            <person name="Schraa G."/>
            <person name="de Vos W.M."/>
            <person name="van der Oost J."/>
            <person name="Smidt H."/>
            <person name="Stams A.J."/>
        </authorList>
    </citation>
    <scope>NUCLEOTIDE SEQUENCE [LARGE SCALE GENOMIC DNA]</scope>
    <source>
        <strain evidence="9">ATCC 51507 / DSM 9161 / JW/IU-DC1</strain>
    </source>
</reference>
<protein>
    <submittedName>
        <fullName evidence="8">FMN-binding protein</fullName>
    </submittedName>
</protein>
<name>I4A3K6_DESDJ</name>
<dbReference type="STRING" id="756499.Desde_0045"/>
<dbReference type="GO" id="GO:0005886">
    <property type="term" value="C:plasma membrane"/>
    <property type="evidence" value="ECO:0007669"/>
    <property type="project" value="InterPro"/>
</dbReference>
<dbReference type="SMART" id="SM00900">
    <property type="entry name" value="FMN_bind"/>
    <property type="match status" value="1"/>
</dbReference>
<feature type="transmembrane region" description="Helical" evidence="6">
    <location>
        <begin position="293"/>
        <end position="309"/>
    </location>
</feature>
<dbReference type="HOGENOM" id="CLU_034450_1_0_9"/>
<keyword evidence="1" id="KW-0813">Transport</keyword>
<keyword evidence="6" id="KW-0812">Transmembrane</keyword>
<keyword evidence="5" id="KW-0249">Electron transport</keyword>
<sequence length="401" mass="45332" precursor="true">MKKKYLLFMSLLILAASVIVYKVQAGGDYLPKMREMAGQGSEVKQLAGEIYEASQQGEIIGYFNLQSAIGYAGPVDVLVFIDKEGQLKKLEIVQQTETPSFFNKVMSVGFVDNILGKKANSQFELGQDLDGVTNATFTSRAIAEAVRKASHTIAMTQLNMEVPQTTSLKLSLEHYLLLGLLFAVFLFQKFKLNKLRNVTLIAGFLLIGYWQKALLTLGNIASVISGNISWQNMPFWLILLIGVFALILITGRNLYCYWICPYGALSELLGAFGRFSRTSYKPCERSIKRFKHLRLFLAWIALVFAFLMMNPSISSYEIFAPLFAWEGTAVQWLMLPVMLFAGVFILRIWCRFFCPVGGILDFLVTCRRSCVQWIDSKVMKNKLSQKQLRQIQLEPGHQEKA</sequence>
<evidence type="ECO:0000259" key="7">
    <source>
        <dbReference type="SMART" id="SM00900"/>
    </source>
</evidence>
<feature type="transmembrane region" description="Helical" evidence="6">
    <location>
        <begin position="199"/>
        <end position="221"/>
    </location>
</feature>
<evidence type="ECO:0000256" key="1">
    <source>
        <dbReference type="ARBA" id="ARBA00022448"/>
    </source>
</evidence>
<reference evidence="9" key="1">
    <citation type="submission" date="2012-06" db="EMBL/GenBank/DDBJ databases">
        <title>Complete sequence of Desulfitobacterium dehalogenans ATCC 51507.</title>
        <authorList>
            <person name="Lucas S."/>
            <person name="Han J."/>
            <person name="Lapidus A."/>
            <person name="Cheng J.-F."/>
            <person name="Goodwin L."/>
            <person name="Pitluck S."/>
            <person name="Peters L."/>
            <person name="Ovchinnikova G."/>
            <person name="Teshima H."/>
            <person name="Detter J.C."/>
            <person name="Han C."/>
            <person name="Tapia R."/>
            <person name="Land M."/>
            <person name="Hauser L."/>
            <person name="Kyrpides N."/>
            <person name="Ivanova N."/>
            <person name="Pagani I."/>
            <person name="Kruse T."/>
            <person name="de Vos W.M."/>
            <person name="Smidt H."/>
            <person name="Woyke T."/>
        </authorList>
    </citation>
    <scope>NUCLEOTIDE SEQUENCE [LARGE SCALE GENOMIC DNA]</scope>
    <source>
        <strain evidence="9">ATCC 51507 / DSM 9161 / JW/IU-DC1</strain>
    </source>
</reference>
<dbReference type="GO" id="GO:0009055">
    <property type="term" value="F:electron transfer activity"/>
    <property type="evidence" value="ECO:0007669"/>
    <property type="project" value="InterPro"/>
</dbReference>
<keyword evidence="6" id="KW-1133">Transmembrane helix</keyword>
<keyword evidence="2" id="KW-0597">Phosphoprotein</keyword>
<keyword evidence="4" id="KW-0288">FMN</keyword>
<feature type="transmembrane region" description="Helical" evidence="6">
    <location>
        <begin position="233"/>
        <end position="251"/>
    </location>
</feature>
<dbReference type="AlphaFoldDB" id="I4A3K6"/>
<evidence type="ECO:0000256" key="4">
    <source>
        <dbReference type="ARBA" id="ARBA00022643"/>
    </source>
</evidence>
<accession>I4A3K6</accession>
<dbReference type="GO" id="GO:0010181">
    <property type="term" value="F:FMN binding"/>
    <property type="evidence" value="ECO:0007669"/>
    <property type="project" value="InterPro"/>
</dbReference>
<dbReference type="Proteomes" id="UP000006053">
    <property type="component" value="Chromosome"/>
</dbReference>
<evidence type="ECO:0000313" key="9">
    <source>
        <dbReference type="Proteomes" id="UP000006053"/>
    </source>
</evidence>
<dbReference type="InterPro" id="IPR010209">
    <property type="entry name" value="Ion_transpt_RnfG/RsxG"/>
</dbReference>
<dbReference type="Pfam" id="PF04205">
    <property type="entry name" value="FMN_bind"/>
    <property type="match status" value="1"/>
</dbReference>
<dbReference type="eggNOG" id="COG4659">
    <property type="taxonomic scope" value="Bacteria"/>
</dbReference>
<keyword evidence="3" id="KW-0285">Flavoprotein</keyword>
<keyword evidence="6" id="KW-0472">Membrane</keyword>
<dbReference type="KEGG" id="ddh:Desde_0045"/>
<evidence type="ECO:0000313" key="8">
    <source>
        <dbReference type="EMBL" id="AFL98540.1"/>
    </source>
</evidence>